<gene>
    <name evidence="2" type="ORF">NDU88_000336</name>
</gene>
<sequence>MGASPYPLLFARALNGSSRDHPDIKVTPVCPKGKNSITRYLCKPAAEGPERGHVYEGLHAMEALDNQFNSSGLSPADDIAPVETLTGGSKDQRSLSCPVFSTVHHKSDTTCKSTSQAGSITLPPQSRELIITEDEAEVKADQ</sequence>
<comment type="caution">
    <text evidence="2">The sequence shown here is derived from an EMBL/GenBank/DDBJ whole genome shotgun (WGS) entry which is preliminary data.</text>
</comment>
<keyword evidence="3" id="KW-1185">Reference proteome</keyword>
<dbReference type="AlphaFoldDB" id="A0AAV7VWK6"/>
<dbReference type="Proteomes" id="UP001066276">
    <property type="component" value="Chromosome 1_2"/>
</dbReference>
<name>A0AAV7VWK6_PLEWA</name>
<accession>A0AAV7VWK6</accession>
<evidence type="ECO:0000313" key="3">
    <source>
        <dbReference type="Proteomes" id="UP001066276"/>
    </source>
</evidence>
<proteinExistence type="predicted"/>
<dbReference type="EMBL" id="JANPWB010000002">
    <property type="protein sequence ID" value="KAJ1204901.1"/>
    <property type="molecule type" value="Genomic_DNA"/>
</dbReference>
<evidence type="ECO:0008006" key="4">
    <source>
        <dbReference type="Google" id="ProtNLM"/>
    </source>
</evidence>
<organism evidence="2 3">
    <name type="scientific">Pleurodeles waltl</name>
    <name type="common">Iberian ribbed newt</name>
    <dbReference type="NCBI Taxonomy" id="8319"/>
    <lineage>
        <taxon>Eukaryota</taxon>
        <taxon>Metazoa</taxon>
        <taxon>Chordata</taxon>
        <taxon>Craniata</taxon>
        <taxon>Vertebrata</taxon>
        <taxon>Euteleostomi</taxon>
        <taxon>Amphibia</taxon>
        <taxon>Batrachia</taxon>
        <taxon>Caudata</taxon>
        <taxon>Salamandroidea</taxon>
        <taxon>Salamandridae</taxon>
        <taxon>Pleurodelinae</taxon>
        <taxon>Pleurodeles</taxon>
    </lineage>
</organism>
<protein>
    <recommendedName>
        <fullName evidence="4">Prolactin receptor</fullName>
    </recommendedName>
</protein>
<feature type="region of interest" description="Disordered" evidence="1">
    <location>
        <begin position="72"/>
        <end position="93"/>
    </location>
</feature>
<evidence type="ECO:0000313" key="2">
    <source>
        <dbReference type="EMBL" id="KAJ1204901.1"/>
    </source>
</evidence>
<evidence type="ECO:0000256" key="1">
    <source>
        <dbReference type="SAM" id="MobiDB-lite"/>
    </source>
</evidence>
<reference evidence="2" key="1">
    <citation type="journal article" date="2022" name="bioRxiv">
        <title>Sequencing and chromosome-scale assembly of the giantPleurodeles waltlgenome.</title>
        <authorList>
            <person name="Brown T."/>
            <person name="Elewa A."/>
            <person name="Iarovenko S."/>
            <person name="Subramanian E."/>
            <person name="Araus A.J."/>
            <person name="Petzold A."/>
            <person name="Susuki M."/>
            <person name="Suzuki K.-i.T."/>
            <person name="Hayashi T."/>
            <person name="Toyoda A."/>
            <person name="Oliveira C."/>
            <person name="Osipova E."/>
            <person name="Leigh N.D."/>
            <person name="Simon A."/>
            <person name="Yun M.H."/>
        </authorList>
    </citation>
    <scope>NUCLEOTIDE SEQUENCE</scope>
    <source>
        <strain evidence="2">20211129_DDA</strain>
        <tissue evidence="2">Liver</tissue>
    </source>
</reference>